<feature type="transmembrane region" description="Helical" evidence="1">
    <location>
        <begin position="159"/>
        <end position="176"/>
    </location>
</feature>
<sequence length="199" mass="23828">MLEKIISYDHITLNYLRSLVDPTNTLAVELVKIFSDFWVILVAFFLLYLWLYWVFKKTDDSKKASLLIFYSIAFSFLVYILINQWFPLRPRPETISAIKPLVDHLPDNSFPSWHAIFAWAAILAIYFYSKRKYFWIILIFSLIMLVCRIIAGVHYPADILAWLIIWLIWSFAVYKVKDFRFMKEYLLSFPIKIAKYIKL</sequence>
<keyword evidence="1" id="KW-0472">Membrane</keyword>
<dbReference type="Pfam" id="PF01569">
    <property type="entry name" value="PAP2"/>
    <property type="match status" value="1"/>
</dbReference>
<name>K2F4F4_9BACT</name>
<keyword evidence="1" id="KW-0812">Transmembrane</keyword>
<dbReference type="EMBL" id="AMFJ01000995">
    <property type="protein sequence ID" value="EKE26001.1"/>
    <property type="molecule type" value="Genomic_DNA"/>
</dbReference>
<organism evidence="3">
    <name type="scientific">uncultured bacterium</name>
    <name type="common">gcode 4</name>
    <dbReference type="NCBI Taxonomy" id="1234023"/>
    <lineage>
        <taxon>Bacteria</taxon>
        <taxon>environmental samples</taxon>
    </lineage>
</organism>
<feature type="transmembrane region" description="Helical" evidence="1">
    <location>
        <begin position="133"/>
        <end position="153"/>
    </location>
</feature>
<dbReference type="Gene3D" id="1.20.144.10">
    <property type="entry name" value="Phosphatidic acid phosphatase type 2/haloperoxidase"/>
    <property type="match status" value="1"/>
</dbReference>
<dbReference type="SUPFAM" id="SSF48317">
    <property type="entry name" value="Acid phosphatase/Vanadium-dependent haloperoxidase"/>
    <property type="match status" value="1"/>
</dbReference>
<evidence type="ECO:0000256" key="1">
    <source>
        <dbReference type="SAM" id="Phobius"/>
    </source>
</evidence>
<dbReference type="InterPro" id="IPR036938">
    <property type="entry name" value="PAP2/HPO_sf"/>
</dbReference>
<comment type="caution">
    <text evidence="3">The sequence shown here is derived from an EMBL/GenBank/DDBJ whole genome shotgun (WGS) entry which is preliminary data.</text>
</comment>
<evidence type="ECO:0000313" key="3">
    <source>
        <dbReference type="EMBL" id="EKE26001.1"/>
    </source>
</evidence>
<reference evidence="3" key="1">
    <citation type="journal article" date="2012" name="Science">
        <title>Fermentation, hydrogen, and sulfur metabolism in multiple uncultivated bacterial phyla.</title>
        <authorList>
            <person name="Wrighton K.C."/>
            <person name="Thomas B.C."/>
            <person name="Sharon I."/>
            <person name="Miller C.S."/>
            <person name="Castelle C.J."/>
            <person name="VerBerkmoes N.C."/>
            <person name="Wilkins M.J."/>
            <person name="Hettich R.L."/>
            <person name="Lipton M.S."/>
            <person name="Williams K.H."/>
            <person name="Long P.E."/>
            <person name="Banfield J.F."/>
        </authorList>
    </citation>
    <scope>NUCLEOTIDE SEQUENCE [LARGE SCALE GENOMIC DNA]</scope>
</reference>
<evidence type="ECO:0000259" key="2">
    <source>
        <dbReference type="SMART" id="SM00014"/>
    </source>
</evidence>
<dbReference type="AlphaFoldDB" id="K2F4F4"/>
<feature type="transmembrane region" description="Helical" evidence="1">
    <location>
        <begin position="110"/>
        <end position="128"/>
    </location>
</feature>
<feature type="domain" description="Phosphatidic acid phosphatase type 2/haloperoxidase" evidence="2">
    <location>
        <begin position="67"/>
        <end position="174"/>
    </location>
</feature>
<feature type="transmembrane region" description="Helical" evidence="1">
    <location>
        <begin position="67"/>
        <end position="86"/>
    </location>
</feature>
<feature type="transmembrane region" description="Helical" evidence="1">
    <location>
        <begin position="37"/>
        <end position="55"/>
    </location>
</feature>
<dbReference type="SMART" id="SM00014">
    <property type="entry name" value="acidPPc"/>
    <property type="match status" value="1"/>
</dbReference>
<keyword evidence="1" id="KW-1133">Transmembrane helix</keyword>
<protein>
    <recommendedName>
        <fullName evidence="2">Phosphatidic acid phosphatase type 2/haloperoxidase domain-containing protein</fullName>
    </recommendedName>
</protein>
<gene>
    <name evidence="3" type="ORF">ACD_4C00479G0001</name>
</gene>
<accession>K2F4F4</accession>
<proteinExistence type="predicted"/>
<dbReference type="InterPro" id="IPR000326">
    <property type="entry name" value="PAP2/HPO"/>
</dbReference>